<dbReference type="AlphaFoldDB" id="A0A4U0FDX1"/>
<name>A0A4U0FDX1_9BACL</name>
<evidence type="ECO:0000313" key="3">
    <source>
        <dbReference type="EMBL" id="TJY42464.1"/>
    </source>
</evidence>
<sequence>MRRAQIYFDRPGFRRPLKAVWKKYVSLGRIGGQAVVEHVSEAECEALNSFFGWDFRPGDSVPIPLRLFDQELRESAFAISMLQLHSMLEGTPLLTKSERMLGYGRRWRSLFAKLRETESGSFCRLGEEWLTLMEQGAGAGYRTLRECYNADPDNALMSLRIVMHALNQLFEEQEGVTNAQIRMPVLAARASGDAHALDLDRPAGRMLIAALRSKVSDIPFDEESSDGIPDRHDGSATLKLREFYRQFGILDDDLSSIVHWFIPESDKPIVPTVWTLRQVDAEERFPRCSRIYVVENPAVFSAVLDSIRQPVDHSDHAPPALICTSGPASSAAIRWIQRCLEASGPKCQLYYSGDFDVKGLLMGQSLYRMFPEQFAAWRFDVETYQAASLFRYPGPSFDENEMEKLNKMKVPWDERLCEIMRQTGRKAHQESFVEKLIEDYMLYVMSDSLI</sequence>
<keyword evidence="4" id="KW-1185">Reference proteome</keyword>
<organism evidence="3 4">
    <name type="scientific">Cohnella pontilimi</name>
    <dbReference type="NCBI Taxonomy" id="2564100"/>
    <lineage>
        <taxon>Bacteria</taxon>
        <taxon>Bacillati</taxon>
        <taxon>Bacillota</taxon>
        <taxon>Bacilli</taxon>
        <taxon>Bacillales</taxon>
        <taxon>Paenibacillaceae</taxon>
        <taxon>Cohnella</taxon>
    </lineage>
</organism>
<dbReference type="Pfam" id="PF09664">
    <property type="entry name" value="DUF2399"/>
    <property type="match status" value="1"/>
</dbReference>
<evidence type="ECO:0000259" key="1">
    <source>
        <dbReference type="Pfam" id="PF09664"/>
    </source>
</evidence>
<reference evidence="3 4" key="1">
    <citation type="submission" date="2019-04" db="EMBL/GenBank/DDBJ databases">
        <title>Cohnella sp. nov., isolated from soil.</title>
        <authorList>
            <person name="Kim W."/>
        </authorList>
    </citation>
    <scope>NUCLEOTIDE SEQUENCE [LARGE SCALE GENOMIC DNA]</scope>
    <source>
        <strain evidence="3 4">CAU 1483</strain>
    </source>
</reference>
<proteinExistence type="predicted"/>
<dbReference type="Pfam" id="PF11796">
    <property type="entry name" value="DUF3323"/>
    <property type="match status" value="1"/>
</dbReference>
<dbReference type="Proteomes" id="UP000309673">
    <property type="component" value="Unassembled WGS sequence"/>
</dbReference>
<feature type="domain" description="DUF2399" evidence="1">
    <location>
        <begin position="275"/>
        <end position="439"/>
    </location>
</feature>
<evidence type="ECO:0000313" key="4">
    <source>
        <dbReference type="Proteomes" id="UP000309673"/>
    </source>
</evidence>
<accession>A0A4U0FDX1</accession>
<protein>
    <submittedName>
        <fullName evidence="3">DUF2399 domain-containing protein</fullName>
    </submittedName>
</protein>
<dbReference type="InterPro" id="IPR024466">
    <property type="entry name" value="CHP02679_N"/>
</dbReference>
<comment type="caution">
    <text evidence="3">The sequence shown here is derived from an EMBL/GenBank/DDBJ whole genome shotgun (WGS) entry which is preliminary data.</text>
</comment>
<feature type="domain" description="Conserved hypothetical protein CHP02679 N terminus" evidence="2">
    <location>
        <begin position="31"/>
        <end position="261"/>
    </location>
</feature>
<evidence type="ECO:0000259" key="2">
    <source>
        <dbReference type="Pfam" id="PF11796"/>
    </source>
</evidence>
<dbReference type="OrthoDB" id="1661308at2"/>
<dbReference type="InterPro" id="IPR024465">
    <property type="entry name" value="DUF2399"/>
</dbReference>
<dbReference type="EMBL" id="SUPK01000004">
    <property type="protein sequence ID" value="TJY42464.1"/>
    <property type="molecule type" value="Genomic_DNA"/>
</dbReference>
<gene>
    <name evidence="3" type="ORF">E5161_09480</name>
</gene>